<name>A0A1G7DS86_9BACL</name>
<dbReference type="InterPro" id="IPR013078">
    <property type="entry name" value="His_Pase_superF_clade-1"/>
</dbReference>
<dbReference type="SUPFAM" id="SSF53254">
    <property type="entry name" value="Phosphoglycerate mutase-like"/>
    <property type="match status" value="1"/>
</dbReference>
<dbReference type="Proteomes" id="UP000198823">
    <property type="component" value="Unassembled WGS sequence"/>
</dbReference>
<keyword evidence="4" id="KW-1185">Reference proteome</keyword>
<organism evidence="2 3">
    <name type="scientific">Bhargavaea beijingensis</name>
    <dbReference type="NCBI Taxonomy" id="426756"/>
    <lineage>
        <taxon>Bacteria</taxon>
        <taxon>Bacillati</taxon>
        <taxon>Bacillota</taxon>
        <taxon>Bacilli</taxon>
        <taxon>Bacillales</taxon>
        <taxon>Caryophanaceae</taxon>
        <taxon>Bhargavaea</taxon>
    </lineage>
</organism>
<dbReference type="OrthoDB" id="9783269at2"/>
<dbReference type="CDD" id="cd07067">
    <property type="entry name" value="HP_PGM_like"/>
    <property type="match status" value="1"/>
</dbReference>
<evidence type="ECO:0000313" key="4">
    <source>
        <dbReference type="Proteomes" id="UP000272481"/>
    </source>
</evidence>
<dbReference type="PANTHER" id="PTHR48100">
    <property type="entry name" value="BROAD-SPECIFICITY PHOSPHATASE YOR283W-RELATED"/>
    <property type="match status" value="1"/>
</dbReference>
<dbReference type="Pfam" id="PF00300">
    <property type="entry name" value="His_Phos_1"/>
    <property type="match status" value="1"/>
</dbReference>
<dbReference type="Gene3D" id="3.40.50.1240">
    <property type="entry name" value="Phosphoglycerate mutase-like"/>
    <property type="match status" value="1"/>
</dbReference>
<dbReference type="EMBL" id="FNAR01000011">
    <property type="protein sequence ID" value="SDE54348.1"/>
    <property type="molecule type" value="Genomic_DNA"/>
</dbReference>
<dbReference type="GO" id="GO:0005737">
    <property type="term" value="C:cytoplasm"/>
    <property type="evidence" value="ECO:0007669"/>
    <property type="project" value="TreeGrafter"/>
</dbReference>
<dbReference type="RefSeq" id="WP_092097435.1">
    <property type="nucleotide sequence ID" value="NZ_FNAR01000011.1"/>
</dbReference>
<protein>
    <submittedName>
        <fullName evidence="2">Alpha-ribazole phosphatase</fullName>
    </submittedName>
    <submittedName>
        <fullName evidence="1">Histidine phosphatase family protein</fullName>
    </submittedName>
</protein>
<reference evidence="1 4" key="2">
    <citation type="submission" date="2018-12" db="EMBL/GenBank/DDBJ databases">
        <title>Comparitive functional genomics of dry heat resistant strains isolated from the viking spacecraft.</title>
        <authorList>
            <person name="Seuylemezian A."/>
            <person name="Vaishampayan P."/>
        </authorList>
    </citation>
    <scope>NUCLEOTIDE SEQUENCE [LARGE SCALE GENOMIC DNA]</scope>
    <source>
        <strain evidence="1 4">M6-11</strain>
    </source>
</reference>
<gene>
    <name evidence="1" type="ORF">EJA12_10555</name>
    <name evidence="2" type="ORF">SAMN04488126_11150</name>
</gene>
<evidence type="ECO:0000313" key="3">
    <source>
        <dbReference type="Proteomes" id="UP000198823"/>
    </source>
</evidence>
<dbReference type="InterPro" id="IPR029033">
    <property type="entry name" value="His_PPase_superfam"/>
</dbReference>
<dbReference type="STRING" id="426756.SAMN04488126_11150"/>
<accession>A0A1G7DS86</accession>
<sequence length="198" mass="22615">MDDPFVLYLIRHLETAANRERRYVGWSNVPVCTAAGPSGLYPDHLTGSDLLRCRQTAVMLFPGMPYEARQEFREANFGEWEMKTYEDLKENVRYRSWIDDPSAEHPPGGERFADLEARVMHGIDRLKKQKIRSAAIVTHGGPARVLLSELAPERQPFFGWSVPPGGIYMLEWIHRKSWEEGHRCTSLSEVPITGSANM</sequence>
<evidence type="ECO:0000313" key="1">
    <source>
        <dbReference type="EMBL" id="RSK30000.1"/>
    </source>
</evidence>
<dbReference type="SMART" id="SM00855">
    <property type="entry name" value="PGAM"/>
    <property type="match status" value="1"/>
</dbReference>
<dbReference type="AlphaFoldDB" id="A0A1G7DS86"/>
<dbReference type="EMBL" id="RWGW01000016">
    <property type="protein sequence ID" value="RSK30000.1"/>
    <property type="molecule type" value="Genomic_DNA"/>
</dbReference>
<proteinExistence type="predicted"/>
<dbReference type="GO" id="GO:0016791">
    <property type="term" value="F:phosphatase activity"/>
    <property type="evidence" value="ECO:0007669"/>
    <property type="project" value="TreeGrafter"/>
</dbReference>
<dbReference type="InterPro" id="IPR050275">
    <property type="entry name" value="PGM_Phosphatase"/>
</dbReference>
<dbReference type="Proteomes" id="UP000272481">
    <property type="component" value="Unassembled WGS sequence"/>
</dbReference>
<dbReference type="PANTHER" id="PTHR48100:SF1">
    <property type="entry name" value="HISTIDINE PHOSPHATASE FAMILY PROTEIN-RELATED"/>
    <property type="match status" value="1"/>
</dbReference>
<evidence type="ECO:0000313" key="2">
    <source>
        <dbReference type="EMBL" id="SDE54348.1"/>
    </source>
</evidence>
<reference evidence="2 3" key="1">
    <citation type="submission" date="2016-10" db="EMBL/GenBank/DDBJ databases">
        <authorList>
            <person name="de Groot N.N."/>
        </authorList>
    </citation>
    <scope>NUCLEOTIDE SEQUENCE [LARGE SCALE GENOMIC DNA]</scope>
    <source>
        <strain evidence="2 3">CGMCC 1.6762</strain>
    </source>
</reference>